<dbReference type="GO" id="GO:0003677">
    <property type="term" value="F:DNA binding"/>
    <property type="evidence" value="ECO:0007669"/>
    <property type="project" value="InterPro"/>
</dbReference>
<sequence length="534" mass="60353">MEQPESNPTFCTNNCGFYGSSQFEGMCSKCYREHVNRSLTTGRTNSCNSFYTSSNTSVTTSSSSSSQTLLPNTSTNDEQQMRDDQDEVVGHMDEDNELPTTNTTTAIDQTVNKMDDDNSESPLATEEQLETTKSNNDQSINDSSTSPITRVVSAPTMPMTISRNIDIPGKTDSNISFSVMETSSLGADSTSPLTASSVDKKKRNRCTWPSCNKKLGLTGFDCRCGGQFCPVHRYANEHNCTFDYKEHGQNEILNDIGLIKTIGIVVATSSIRTKASYIAIQCRNIVSNIKVKPGLEGYAIRRKCNTRKILYRMDEKSFKFHPYEIRVYIIDYHNEELHHLEEKKHATDQSENIQSTLSTESKEKDELIKRQQVVLEKFEDMSHNSLHQTEQSQKDIISTLTETTAKTLSETQTSKHKLTSEIIDQEKIISSDSSKIDLENESIYKKRERQRSLILNLENILSVVQNNPSSFDQHRRSFSTLISQTSRKPSFISRHPSDESEDKSIDLNGKDIDYSVLYNVTVEDFSFTSTRKQA</sequence>
<feature type="region of interest" description="Disordered" evidence="5">
    <location>
        <begin position="53"/>
        <end position="152"/>
    </location>
</feature>
<dbReference type="InterPro" id="IPR050652">
    <property type="entry name" value="AN1_A20_ZnFinger"/>
</dbReference>
<dbReference type="PROSITE" id="PS51036">
    <property type="entry name" value="ZF_A20"/>
    <property type="match status" value="1"/>
</dbReference>
<evidence type="ECO:0000259" key="7">
    <source>
        <dbReference type="PROSITE" id="PS51039"/>
    </source>
</evidence>
<feature type="region of interest" description="Disordered" evidence="5">
    <location>
        <begin position="342"/>
        <end position="364"/>
    </location>
</feature>
<dbReference type="SUPFAM" id="SSF57716">
    <property type="entry name" value="Glucocorticoid receptor-like (DNA-binding domain)"/>
    <property type="match status" value="1"/>
</dbReference>
<dbReference type="PANTHER" id="PTHR10634">
    <property type="entry name" value="AN1-TYPE ZINC FINGER PROTEIN"/>
    <property type="match status" value="1"/>
</dbReference>
<evidence type="ECO:0000256" key="3">
    <source>
        <dbReference type="ARBA" id="ARBA00022833"/>
    </source>
</evidence>
<feature type="compositionally biased region" description="Polar residues" evidence="5">
    <location>
        <begin position="349"/>
        <end position="359"/>
    </location>
</feature>
<dbReference type="InterPro" id="IPR035896">
    <property type="entry name" value="AN1-like_Znf"/>
</dbReference>
<dbReference type="AlphaFoldDB" id="A0A819L015"/>
<evidence type="ECO:0000256" key="5">
    <source>
        <dbReference type="SAM" id="MobiDB-lite"/>
    </source>
</evidence>
<reference evidence="8" key="1">
    <citation type="submission" date="2021-02" db="EMBL/GenBank/DDBJ databases">
        <authorList>
            <person name="Nowell W R."/>
        </authorList>
    </citation>
    <scope>NUCLEOTIDE SEQUENCE</scope>
</reference>
<feature type="compositionally biased region" description="Basic and acidic residues" evidence="5">
    <location>
        <begin position="79"/>
        <end position="93"/>
    </location>
</feature>
<evidence type="ECO:0000256" key="4">
    <source>
        <dbReference type="PROSITE-ProRule" id="PRU00449"/>
    </source>
</evidence>
<organism evidence="8 9">
    <name type="scientific">Rotaria sordida</name>
    <dbReference type="NCBI Taxonomy" id="392033"/>
    <lineage>
        <taxon>Eukaryota</taxon>
        <taxon>Metazoa</taxon>
        <taxon>Spiralia</taxon>
        <taxon>Gnathifera</taxon>
        <taxon>Rotifera</taxon>
        <taxon>Eurotatoria</taxon>
        <taxon>Bdelloidea</taxon>
        <taxon>Philodinida</taxon>
        <taxon>Philodinidae</taxon>
        <taxon>Rotaria</taxon>
    </lineage>
</organism>
<dbReference type="SMART" id="SM00259">
    <property type="entry name" value="ZnF_A20"/>
    <property type="match status" value="1"/>
</dbReference>
<evidence type="ECO:0000313" key="9">
    <source>
        <dbReference type="Proteomes" id="UP000663874"/>
    </source>
</evidence>
<dbReference type="InterPro" id="IPR000058">
    <property type="entry name" value="Znf_AN1"/>
</dbReference>
<dbReference type="PANTHER" id="PTHR10634:SF149">
    <property type="entry name" value="AN1-TYPE DOMAIN-CONTAINING PROTEIN-RELATED"/>
    <property type="match status" value="1"/>
</dbReference>
<dbReference type="EMBL" id="CAJOBE010004915">
    <property type="protein sequence ID" value="CAF3952943.1"/>
    <property type="molecule type" value="Genomic_DNA"/>
</dbReference>
<dbReference type="InterPro" id="IPR002653">
    <property type="entry name" value="Znf_A20"/>
</dbReference>
<dbReference type="Pfam" id="PF01428">
    <property type="entry name" value="zf-AN1"/>
    <property type="match status" value="1"/>
</dbReference>
<evidence type="ECO:0000256" key="1">
    <source>
        <dbReference type="ARBA" id="ARBA00022723"/>
    </source>
</evidence>
<accession>A0A819L015</accession>
<protein>
    <submittedName>
        <fullName evidence="8">Uncharacterized protein</fullName>
    </submittedName>
</protein>
<feature type="compositionally biased region" description="Polar residues" evidence="5">
    <location>
        <begin position="131"/>
        <end position="148"/>
    </location>
</feature>
<gene>
    <name evidence="8" type="ORF">FNK824_LOCUS23332</name>
</gene>
<dbReference type="PROSITE" id="PS51039">
    <property type="entry name" value="ZF_AN1"/>
    <property type="match status" value="1"/>
</dbReference>
<evidence type="ECO:0000313" key="8">
    <source>
        <dbReference type="EMBL" id="CAF3952943.1"/>
    </source>
</evidence>
<keyword evidence="1" id="KW-0479">Metal-binding</keyword>
<dbReference type="SMART" id="SM00154">
    <property type="entry name" value="ZnF_AN1"/>
    <property type="match status" value="1"/>
</dbReference>
<comment type="caution">
    <text evidence="8">The sequence shown here is derived from an EMBL/GenBank/DDBJ whole genome shotgun (WGS) entry which is preliminary data.</text>
</comment>
<feature type="compositionally biased region" description="Low complexity" evidence="5">
    <location>
        <begin position="53"/>
        <end position="76"/>
    </location>
</feature>
<dbReference type="Pfam" id="PF01754">
    <property type="entry name" value="zf-A20"/>
    <property type="match status" value="1"/>
</dbReference>
<evidence type="ECO:0000256" key="2">
    <source>
        <dbReference type="ARBA" id="ARBA00022771"/>
    </source>
</evidence>
<keyword evidence="2 4" id="KW-0863">Zinc-finger</keyword>
<dbReference type="Gene3D" id="1.20.5.4770">
    <property type="match status" value="1"/>
</dbReference>
<dbReference type="SUPFAM" id="SSF118310">
    <property type="entry name" value="AN1-like Zinc finger"/>
    <property type="match status" value="1"/>
</dbReference>
<proteinExistence type="predicted"/>
<keyword evidence="3" id="KW-0862">Zinc</keyword>
<feature type="compositionally biased region" description="Polar residues" evidence="5">
    <location>
        <begin position="98"/>
        <end position="112"/>
    </location>
</feature>
<dbReference type="GO" id="GO:0008270">
    <property type="term" value="F:zinc ion binding"/>
    <property type="evidence" value="ECO:0007669"/>
    <property type="project" value="UniProtKB-KW"/>
</dbReference>
<dbReference type="Gene3D" id="4.10.1110.10">
    <property type="entry name" value="AN1-like Zinc finger"/>
    <property type="match status" value="1"/>
</dbReference>
<dbReference type="Proteomes" id="UP000663874">
    <property type="component" value="Unassembled WGS sequence"/>
</dbReference>
<feature type="domain" description="A20-type" evidence="6">
    <location>
        <begin position="5"/>
        <end position="39"/>
    </location>
</feature>
<feature type="domain" description="AN1-type" evidence="7">
    <location>
        <begin position="200"/>
        <end position="248"/>
    </location>
</feature>
<evidence type="ECO:0000259" key="6">
    <source>
        <dbReference type="PROSITE" id="PS51036"/>
    </source>
</evidence>
<name>A0A819L015_9BILA</name>